<reference evidence="1" key="1">
    <citation type="journal article" date="2019" name="BMC Genomics">
        <title>A new reference genome for Sorghum bicolor reveals high levels of sequence similarity between sweet and grain genotypes: implications for the genetics of sugar metabolism.</title>
        <authorList>
            <person name="Cooper E.A."/>
            <person name="Brenton Z.W."/>
            <person name="Flinn B.S."/>
            <person name="Jenkins J."/>
            <person name="Shu S."/>
            <person name="Flowers D."/>
            <person name="Luo F."/>
            <person name="Wang Y."/>
            <person name="Xia P."/>
            <person name="Barry K."/>
            <person name="Daum C."/>
            <person name="Lipzen A."/>
            <person name="Yoshinaga Y."/>
            <person name="Schmutz J."/>
            <person name="Saski C."/>
            <person name="Vermerris W."/>
            <person name="Kresovich S."/>
        </authorList>
    </citation>
    <scope>NUCLEOTIDE SEQUENCE</scope>
</reference>
<organism evidence="1 2">
    <name type="scientific">Sorghum bicolor</name>
    <name type="common">Sorghum</name>
    <name type="synonym">Sorghum vulgare</name>
    <dbReference type="NCBI Taxonomy" id="4558"/>
    <lineage>
        <taxon>Eukaryota</taxon>
        <taxon>Viridiplantae</taxon>
        <taxon>Streptophyta</taxon>
        <taxon>Embryophyta</taxon>
        <taxon>Tracheophyta</taxon>
        <taxon>Spermatophyta</taxon>
        <taxon>Magnoliopsida</taxon>
        <taxon>Liliopsida</taxon>
        <taxon>Poales</taxon>
        <taxon>Poaceae</taxon>
        <taxon>PACMAD clade</taxon>
        <taxon>Panicoideae</taxon>
        <taxon>Andropogonodae</taxon>
        <taxon>Andropogoneae</taxon>
        <taxon>Sorghinae</taxon>
        <taxon>Sorghum</taxon>
    </lineage>
</organism>
<comment type="caution">
    <text evidence="1">The sequence shown here is derived from an EMBL/GenBank/DDBJ whole genome shotgun (WGS) entry which is preliminary data.</text>
</comment>
<proteinExistence type="predicted"/>
<sequence length="52" mass="6149">MISMVSFSCIYSPKIRVCLKLQELASPAWHLAWAWPKVHNVSFHVQRCFSEW</sequence>
<name>A0A921RS21_SORBI</name>
<protein>
    <submittedName>
        <fullName evidence="1">Uncharacterized protein</fullName>
    </submittedName>
</protein>
<dbReference type="EMBL" id="CM027681">
    <property type="protein sequence ID" value="KAG0544440.1"/>
    <property type="molecule type" value="Genomic_DNA"/>
</dbReference>
<evidence type="ECO:0000313" key="1">
    <source>
        <dbReference type="EMBL" id="KAG0544440.1"/>
    </source>
</evidence>
<accession>A0A921RS21</accession>
<gene>
    <name evidence="1" type="ORF">BDA96_02G275600</name>
</gene>
<dbReference type="AlphaFoldDB" id="A0A921RS21"/>
<dbReference type="Proteomes" id="UP000807115">
    <property type="component" value="Chromosome 2"/>
</dbReference>
<reference evidence="1" key="2">
    <citation type="submission" date="2020-10" db="EMBL/GenBank/DDBJ databases">
        <authorList>
            <person name="Cooper E.A."/>
            <person name="Brenton Z.W."/>
            <person name="Flinn B.S."/>
            <person name="Jenkins J."/>
            <person name="Shu S."/>
            <person name="Flowers D."/>
            <person name="Luo F."/>
            <person name="Wang Y."/>
            <person name="Xia P."/>
            <person name="Barry K."/>
            <person name="Daum C."/>
            <person name="Lipzen A."/>
            <person name="Yoshinaga Y."/>
            <person name="Schmutz J."/>
            <person name="Saski C."/>
            <person name="Vermerris W."/>
            <person name="Kresovich S."/>
        </authorList>
    </citation>
    <scope>NUCLEOTIDE SEQUENCE</scope>
</reference>
<evidence type="ECO:0000313" key="2">
    <source>
        <dbReference type="Proteomes" id="UP000807115"/>
    </source>
</evidence>